<gene>
    <name evidence="1" type="ORF">GZ085_07645</name>
</gene>
<evidence type="ECO:0000313" key="1">
    <source>
        <dbReference type="EMBL" id="NDP48252.1"/>
    </source>
</evidence>
<organism evidence="1 2">
    <name type="scientific">Sulfuriferula multivorans</name>
    <dbReference type="NCBI Taxonomy" id="1559896"/>
    <lineage>
        <taxon>Bacteria</taxon>
        <taxon>Pseudomonadati</taxon>
        <taxon>Pseudomonadota</taxon>
        <taxon>Betaproteobacteria</taxon>
        <taxon>Nitrosomonadales</taxon>
        <taxon>Sulfuricellaceae</taxon>
        <taxon>Sulfuriferula</taxon>
    </lineage>
</organism>
<dbReference type="EMBL" id="JAAFGW010000096">
    <property type="protein sequence ID" value="NDP48252.1"/>
    <property type="molecule type" value="Genomic_DNA"/>
</dbReference>
<dbReference type="AlphaFoldDB" id="A0A7C9KB41"/>
<accession>A0A7C9KB41</accession>
<name>A0A7C9KB41_9PROT</name>
<sequence length="104" mass="11387">MRHRNVLTLELLPDLIDTVALFVATPDAFDHGLRRVIVLQARTAQIGIVLLGRMAPVASGGICRTLLIGSTARVRRCLSMKTLRLEPAVEIRLGENGWSASNSR</sequence>
<evidence type="ECO:0000313" key="2">
    <source>
        <dbReference type="Proteomes" id="UP000483432"/>
    </source>
</evidence>
<reference evidence="1 2" key="1">
    <citation type="submission" date="2019-09" db="EMBL/GenBank/DDBJ databases">
        <title>H2 Metabolism Revealed by Metagenomic Analysis in Subglacial Sediment of East Antarctica.</title>
        <authorList>
            <person name="Yang Z."/>
            <person name="Zhang Y."/>
            <person name="Lv Y."/>
            <person name="Yan W."/>
            <person name="Xiao X."/>
            <person name="Sun B."/>
            <person name="Ma H."/>
        </authorList>
    </citation>
    <scope>NUCLEOTIDE SEQUENCE [LARGE SCALE GENOMIC DNA]</scope>
    <source>
        <strain evidence="1">Bin2_2</strain>
    </source>
</reference>
<dbReference type="Proteomes" id="UP000483432">
    <property type="component" value="Unassembled WGS sequence"/>
</dbReference>
<comment type="caution">
    <text evidence="1">The sequence shown here is derived from an EMBL/GenBank/DDBJ whole genome shotgun (WGS) entry which is preliminary data.</text>
</comment>
<protein>
    <submittedName>
        <fullName evidence="1">Uncharacterized protein</fullName>
    </submittedName>
</protein>
<proteinExistence type="predicted"/>